<name>A0A445AFQ0_ARAHY</name>
<dbReference type="AlphaFoldDB" id="A0A445AFQ0"/>
<dbReference type="InterPro" id="IPR044824">
    <property type="entry name" value="MAIN-like"/>
</dbReference>
<comment type="caution">
    <text evidence="3">The sequence shown here is derived from an EMBL/GenBank/DDBJ whole genome shotgun (WGS) entry which is preliminary data.</text>
</comment>
<sequence>MLLIGTILFGDKSGAGVHWKFLPLLRDFASIGHYSWGSACLAHLYRGLCRASRYNCKEIDGPITLLFGWAWIRLPYLSPLPREPHNFPLANRWRNWEHGDRRYRYLNLAHFRKAFDELQEGQFVWVAYAVDRVDPNIIPPEIYMQSVVWSATVPLVSFECIEWHATDRYRRQFGFVQGVPQQEQNLDKAHGEVLTGPKNLNWATTPSHSSWVMHWTNRYRSKYGDHLNLSNLVGQESDDDNQDMDEGNQDMDDGGEGMDEDSQDADNDNEELEPQPSDNVLTKVTQKKVPRI</sequence>
<protein>
    <recommendedName>
        <fullName evidence="2">Aminotransferase-like plant mobile domain-containing protein</fullName>
    </recommendedName>
</protein>
<dbReference type="EMBL" id="SDMP01000012">
    <property type="protein sequence ID" value="RYR25257.1"/>
    <property type="molecule type" value="Genomic_DNA"/>
</dbReference>
<gene>
    <name evidence="3" type="ORF">Ahy_B02g058931</name>
</gene>
<evidence type="ECO:0000256" key="1">
    <source>
        <dbReference type="SAM" id="MobiDB-lite"/>
    </source>
</evidence>
<accession>A0A445AFQ0</accession>
<organism evidence="3 4">
    <name type="scientific">Arachis hypogaea</name>
    <name type="common">Peanut</name>
    <dbReference type="NCBI Taxonomy" id="3818"/>
    <lineage>
        <taxon>Eukaryota</taxon>
        <taxon>Viridiplantae</taxon>
        <taxon>Streptophyta</taxon>
        <taxon>Embryophyta</taxon>
        <taxon>Tracheophyta</taxon>
        <taxon>Spermatophyta</taxon>
        <taxon>Magnoliopsida</taxon>
        <taxon>eudicotyledons</taxon>
        <taxon>Gunneridae</taxon>
        <taxon>Pentapetalae</taxon>
        <taxon>rosids</taxon>
        <taxon>fabids</taxon>
        <taxon>Fabales</taxon>
        <taxon>Fabaceae</taxon>
        <taxon>Papilionoideae</taxon>
        <taxon>50 kb inversion clade</taxon>
        <taxon>dalbergioids sensu lato</taxon>
        <taxon>Dalbergieae</taxon>
        <taxon>Pterocarpus clade</taxon>
        <taxon>Arachis</taxon>
    </lineage>
</organism>
<feature type="compositionally biased region" description="Acidic residues" evidence="1">
    <location>
        <begin position="236"/>
        <end position="273"/>
    </location>
</feature>
<feature type="region of interest" description="Disordered" evidence="1">
    <location>
        <begin position="231"/>
        <end position="292"/>
    </location>
</feature>
<evidence type="ECO:0000313" key="3">
    <source>
        <dbReference type="EMBL" id="RYR25257.1"/>
    </source>
</evidence>
<feature type="domain" description="Aminotransferase-like plant mobile" evidence="2">
    <location>
        <begin position="1"/>
        <end position="189"/>
    </location>
</feature>
<proteinExistence type="predicted"/>
<evidence type="ECO:0000259" key="2">
    <source>
        <dbReference type="Pfam" id="PF10536"/>
    </source>
</evidence>
<dbReference type="PANTHER" id="PTHR46033">
    <property type="entry name" value="PROTEIN MAIN-LIKE 2"/>
    <property type="match status" value="1"/>
</dbReference>
<reference evidence="3 4" key="1">
    <citation type="submission" date="2019-01" db="EMBL/GenBank/DDBJ databases">
        <title>Sequencing of cultivated peanut Arachis hypogaea provides insights into genome evolution and oil improvement.</title>
        <authorList>
            <person name="Chen X."/>
        </authorList>
    </citation>
    <scope>NUCLEOTIDE SEQUENCE [LARGE SCALE GENOMIC DNA]</scope>
    <source>
        <strain evidence="4">cv. Fuhuasheng</strain>
        <tissue evidence="3">Leaves</tissue>
    </source>
</reference>
<dbReference type="GO" id="GO:0010073">
    <property type="term" value="P:meristem maintenance"/>
    <property type="evidence" value="ECO:0007669"/>
    <property type="project" value="InterPro"/>
</dbReference>
<dbReference type="STRING" id="3818.A0A445AFQ0"/>
<dbReference type="PANTHER" id="PTHR46033:SF8">
    <property type="entry name" value="PROTEIN MAINTENANCE OF MERISTEMS-LIKE"/>
    <property type="match status" value="1"/>
</dbReference>
<dbReference type="Pfam" id="PF10536">
    <property type="entry name" value="PMD"/>
    <property type="match status" value="1"/>
</dbReference>
<dbReference type="Proteomes" id="UP000289738">
    <property type="component" value="Chromosome B02"/>
</dbReference>
<dbReference type="InterPro" id="IPR019557">
    <property type="entry name" value="AminoTfrase-like_pln_mobile"/>
</dbReference>
<evidence type="ECO:0000313" key="4">
    <source>
        <dbReference type="Proteomes" id="UP000289738"/>
    </source>
</evidence>
<keyword evidence="4" id="KW-1185">Reference proteome</keyword>